<evidence type="ECO:0000259" key="4">
    <source>
        <dbReference type="Pfam" id="PF03372"/>
    </source>
</evidence>
<feature type="compositionally biased region" description="Basic residues" evidence="1">
    <location>
        <begin position="13"/>
        <end position="22"/>
    </location>
</feature>
<evidence type="ECO:0000313" key="5">
    <source>
        <dbReference type="EMBL" id="GGF41712.1"/>
    </source>
</evidence>
<evidence type="ECO:0000256" key="2">
    <source>
        <dbReference type="SAM" id="SignalP"/>
    </source>
</evidence>
<dbReference type="InterPro" id="IPR036691">
    <property type="entry name" value="Endo/exonu/phosph_ase_sf"/>
</dbReference>
<evidence type="ECO:0000256" key="1">
    <source>
        <dbReference type="SAM" id="MobiDB-lite"/>
    </source>
</evidence>
<dbReference type="InterPro" id="IPR006311">
    <property type="entry name" value="TAT_signal"/>
</dbReference>
<dbReference type="Proteomes" id="UP000649179">
    <property type="component" value="Unassembled WGS sequence"/>
</dbReference>
<protein>
    <submittedName>
        <fullName evidence="5">Uncharacterized protein</fullName>
    </submittedName>
</protein>
<dbReference type="AlphaFoldDB" id="A0A917F4F2"/>
<feature type="chain" id="PRO_5037869648" evidence="2">
    <location>
        <begin position="47"/>
        <end position="448"/>
    </location>
</feature>
<accession>A0A917F4F2</accession>
<keyword evidence="2" id="KW-0732">Signal</keyword>
<dbReference type="SUPFAM" id="SSF51261">
    <property type="entry name" value="Duplicated hybrid motif"/>
    <property type="match status" value="1"/>
</dbReference>
<keyword evidence="6" id="KW-1185">Reference proteome</keyword>
<reference evidence="5" key="1">
    <citation type="journal article" date="2014" name="Int. J. Syst. Evol. Microbiol.">
        <title>Complete genome sequence of Corynebacterium casei LMG S-19264T (=DSM 44701T), isolated from a smear-ripened cheese.</title>
        <authorList>
            <consortium name="US DOE Joint Genome Institute (JGI-PGF)"/>
            <person name="Walter F."/>
            <person name="Albersmeier A."/>
            <person name="Kalinowski J."/>
            <person name="Ruckert C."/>
        </authorList>
    </citation>
    <scope>NUCLEOTIDE SEQUENCE</scope>
    <source>
        <strain evidence="5">CGMCC 1.16067</strain>
    </source>
</reference>
<dbReference type="InterPro" id="IPR005135">
    <property type="entry name" value="Endo/exonuclease/phosphatase"/>
</dbReference>
<dbReference type="SUPFAM" id="SSF56219">
    <property type="entry name" value="DNase I-like"/>
    <property type="match status" value="1"/>
</dbReference>
<dbReference type="Pfam" id="PF01551">
    <property type="entry name" value="Peptidase_M23"/>
    <property type="match status" value="1"/>
</dbReference>
<dbReference type="PROSITE" id="PS51318">
    <property type="entry name" value="TAT"/>
    <property type="match status" value="1"/>
</dbReference>
<dbReference type="Gene3D" id="2.70.70.10">
    <property type="entry name" value="Glucose Permease (Domain IIA)"/>
    <property type="match status" value="1"/>
</dbReference>
<dbReference type="GO" id="GO:0003824">
    <property type="term" value="F:catalytic activity"/>
    <property type="evidence" value="ECO:0007669"/>
    <property type="project" value="InterPro"/>
</dbReference>
<evidence type="ECO:0000313" key="6">
    <source>
        <dbReference type="Proteomes" id="UP000649179"/>
    </source>
</evidence>
<comment type="caution">
    <text evidence="5">The sequence shown here is derived from an EMBL/GenBank/DDBJ whole genome shotgun (WGS) entry which is preliminary data.</text>
</comment>
<organism evidence="5 6">
    <name type="scientific">Marmoricola endophyticus</name>
    <dbReference type="NCBI Taxonomy" id="2040280"/>
    <lineage>
        <taxon>Bacteria</taxon>
        <taxon>Bacillati</taxon>
        <taxon>Actinomycetota</taxon>
        <taxon>Actinomycetes</taxon>
        <taxon>Propionibacteriales</taxon>
        <taxon>Nocardioidaceae</taxon>
        <taxon>Marmoricola</taxon>
    </lineage>
</organism>
<proteinExistence type="predicted"/>
<reference evidence="5" key="2">
    <citation type="submission" date="2020-09" db="EMBL/GenBank/DDBJ databases">
        <authorList>
            <person name="Sun Q."/>
            <person name="Zhou Y."/>
        </authorList>
    </citation>
    <scope>NUCLEOTIDE SEQUENCE</scope>
    <source>
        <strain evidence="5">CGMCC 1.16067</strain>
    </source>
</reference>
<feature type="region of interest" description="Disordered" evidence="1">
    <location>
        <begin position="1"/>
        <end position="23"/>
    </location>
</feature>
<name>A0A917F4F2_9ACTN</name>
<feature type="signal peptide" evidence="2">
    <location>
        <begin position="1"/>
        <end position="46"/>
    </location>
</feature>
<feature type="domain" description="Endonuclease/exonuclease/phosphatase" evidence="4">
    <location>
        <begin position="204"/>
        <end position="435"/>
    </location>
</feature>
<feature type="domain" description="M23ase beta-sheet core" evidence="3">
    <location>
        <begin position="83"/>
        <end position="177"/>
    </location>
</feature>
<dbReference type="Pfam" id="PF03372">
    <property type="entry name" value="Exo_endo_phos"/>
    <property type="match status" value="1"/>
</dbReference>
<evidence type="ECO:0000259" key="3">
    <source>
        <dbReference type="Pfam" id="PF01551"/>
    </source>
</evidence>
<dbReference type="EMBL" id="BMKQ01000001">
    <property type="protein sequence ID" value="GGF41712.1"/>
    <property type="molecule type" value="Genomic_DNA"/>
</dbReference>
<sequence length="448" mass="47856">MQITKRLSPTVGRRGRRGRRRAAGTTVLAAAALTLVAATLPGSASAGSTAPERRTVAAPNVFYPVQYRAGVVDRKMYRAGKYAGTQIAAPCGTPVIASHAGTVTVGALNATTNTRFVYVTTTTGFSRTTYTVGGNATVSDGQIVAGGQQLGVAGDLHNDRKCEVYFAVLSHDNKPVDATAFLNARVGGWMPETVYFGNRGFNLATFNVLGASHTASGGAYPVASTRMPKAVALLNAKKVDVAGLQELQPGQYDQLMSLAGGTYASFHTTRTYGNHPRDTENTIIWRKSAFDLVSSQTLQIPYFDGNPRLIPVVQLREKASGRSAWFINTHNPANTAQFPHQESYRAKAIAIERQKIIDLRASGLPVFLTGDLNDREAAFCPLTAGKLMLSADSVPSTTCAPPKGIWIDQILAAGPARFTTYDRDWAAKTQKVSDHPIVVAHTHLAPPA</sequence>
<dbReference type="Gene3D" id="3.60.10.10">
    <property type="entry name" value="Endonuclease/exonuclease/phosphatase"/>
    <property type="match status" value="1"/>
</dbReference>
<dbReference type="InterPro" id="IPR016047">
    <property type="entry name" value="M23ase_b-sheet_dom"/>
</dbReference>
<gene>
    <name evidence="5" type="ORF">GCM10011519_14400</name>
</gene>
<dbReference type="RefSeq" id="WP_188779165.1">
    <property type="nucleotide sequence ID" value="NZ_BMKQ01000001.1"/>
</dbReference>
<dbReference type="InterPro" id="IPR011055">
    <property type="entry name" value="Dup_hybrid_motif"/>
</dbReference>